<evidence type="ECO:0000256" key="1">
    <source>
        <dbReference type="SAM" id="SignalP"/>
    </source>
</evidence>
<protein>
    <recommendedName>
        <fullName evidence="4">Thioredoxin-like fold domain-containing protein</fullName>
    </recommendedName>
</protein>
<organism evidence="2 3">
    <name type="scientific">Caballeronia novacaledonica</name>
    <dbReference type="NCBI Taxonomy" id="1544861"/>
    <lineage>
        <taxon>Bacteria</taxon>
        <taxon>Pseudomonadati</taxon>
        <taxon>Pseudomonadota</taxon>
        <taxon>Betaproteobacteria</taxon>
        <taxon>Burkholderiales</taxon>
        <taxon>Burkholderiaceae</taxon>
        <taxon>Caballeronia</taxon>
    </lineage>
</organism>
<name>A0A2U3IFF7_9BURK</name>
<dbReference type="Proteomes" id="UP000238169">
    <property type="component" value="Unassembled WGS sequence"/>
</dbReference>
<keyword evidence="1" id="KW-0732">Signal</keyword>
<dbReference type="AlphaFoldDB" id="A0A2U3IFF7"/>
<keyword evidence="3" id="KW-1185">Reference proteome</keyword>
<evidence type="ECO:0000313" key="3">
    <source>
        <dbReference type="Proteomes" id="UP000238169"/>
    </source>
</evidence>
<dbReference type="OrthoDB" id="9010196at2"/>
<evidence type="ECO:0000313" key="2">
    <source>
        <dbReference type="EMBL" id="SPB18946.1"/>
    </source>
</evidence>
<reference evidence="3" key="1">
    <citation type="submission" date="2018-01" db="EMBL/GenBank/DDBJ databases">
        <authorList>
            <person name="Peeters C."/>
        </authorList>
    </citation>
    <scope>NUCLEOTIDE SEQUENCE [LARGE SCALE GENOMIC DNA]</scope>
</reference>
<dbReference type="RefSeq" id="WP_106858372.1">
    <property type="nucleotide sequence ID" value="NZ_OGTP01000044.1"/>
</dbReference>
<gene>
    <name evidence="2" type="ORF">NOV72_06151</name>
</gene>
<accession>A0A2U3IFF7</accession>
<dbReference type="EMBL" id="OGTP01000044">
    <property type="protein sequence ID" value="SPB18946.1"/>
    <property type="molecule type" value="Genomic_DNA"/>
</dbReference>
<proteinExistence type="predicted"/>
<feature type="signal peptide" evidence="1">
    <location>
        <begin position="1"/>
        <end position="27"/>
    </location>
</feature>
<sequence>MRNSMKAAVKCVLATLLLAAAVLLLNARFPDEVHSAVPGSKARDVWVAEDEVITLVVHSAPDCKYCVRWKGPFAGEGHFKSWARTHPGTQLFIVERASIASNEKPEDYPQELRWLSEQNQKAQRLRPGTPMFEVFVAQNLVLRSYGLDSWDEDVFPAVKDLDARRTHRAASR</sequence>
<evidence type="ECO:0008006" key="4">
    <source>
        <dbReference type="Google" id="ProtNLM"/>
    </source>
</evidence>
<feature type="chain" id="PRO_5015682445" description="Thioredoxin-like fold domain-containing protein" evidence="1">
    <location>
        <begin position="28"/>
        <end position="172"/>
    </location>
</feature>